<evidence type="ECO:0000313" key="8">
    <source>
        <dbReference type="EMBL" id="CAB4865602.1"/>
    </source>
</evidence>
<feature type="domain" description="EamA" evidence="7">
    <location>
        <begin position="149"/>
        <end position="282"/>
    </location>
</feature>
<feature type="transmembrane region" description="Helical" evidence="6">
    <location>
        <begin position="12"/>
        <end position="33"/>
    </location>
</feature>
<dbReference type="Pfam" id="PF00892">
    <property type="entry name" value="EamA"/>
    <property type="match status" value="2"/>
</dbReference>
<feature type="transmembrane region" description="Helical" evidence="6">
    <location>
        <begin position="178"/>
        <end position="197"/>
    </location>
</feature>
<feature type="domain" description="EamA" evidence="7">
    <location>
        <begin position="15"/>
        <end position="141"/>
    </location>
</feature>
<organism evidence="8">
    <name type="scientific">freshwater metagenome</name>
    <dbReference type="NCBI Taxonomy" id="449393"/>
    <lineage>
        <taxon>unclassified sequences</taxon>
        <taxon>metagenomes</taxon>
        <taxon>ecological metagenomes</taxon>
    </lineage>
</organism>
<dbReference type="PANTHER" id="PTHR42920">
    <property type="entry name" value="OS03G0707200 PROTEIN-RELATED"/>
    <property type="match status" value="1"/>
</dbReference>
<evidence type="ECO:0000256" key="3">
    <source>
        <dbReference type="ARBA" id="ARBA00022692"/>
    </source>
</evidence>
<evidence type="ECO:0000259" key="7">
    <source>
        <dbReference type="Pfam" id="PF00892"/>
    </source>
</evidence>
<dbReference type="InterPro" id="IPR037185">
    <property type="entry name" value="EmrE-like"/>
</dbReference>
<feature type="transmembrane region" description="Helical" evidence="6">
    <location>
        <begin position="240"/>
        <end position="259"/>
    </location>
</feature>
<evidence type="ECO:0000256" key="4">
    <source>
        <dbReference type="ARBA" id="ARBA00022989"/>
    </source>
</evidence>
<comment type="subcellular location">
    <subcellularLocation>
        <location evidence="1">Cell membrane</location>
        <topology evidence="1">Multi-pass membrane protein</topology>
    </subcellularLocation>
</comment>
<dbReference type="Gene3D" id="1.10.3730.20">
    <property type="match status" value="1"/>
</dbReference>
<evidence type="ECO:0000256" key="5">
    <source>
        <dbReference type="ARBA" id="ARBA00023136"/>
    </source>
</evidence>
<keyword evidence="2" id="KW-1003">Cell membrane</keyword>
<dbReference type="InterPro" id="IPR000620">
    <property type="entry name" value="EamA_dom"/>
</dbReference>
<feature type="transmembrane region" description="Helical" evidence="6">
    <location>
        <begin position="98"/>
        <end position="118"/>
    </location>
</feature>
<keyword evidence="3 6" id="KW-0812">Transmembrane</keyword>
<protein>
    <submittedName>
        <fullName evidence="8">Unannotated protein</fullName>
    </submittedName>
</protein>
<keyword evidence="5 6" id="KW-0472">Membrane</keyword>
<proteinExistence type="predicted"/>
<feature type="transmembrane region" description="Helical" evidence="6">
    <location>
        <begin position="209"/>
        <end position="228"/>
    </location>
</feature>
<sequence length="286" mass="30661">MSARHQLQLKLAPWALLSVSASWGLAFVVMKDALVRQDVMSFLSTRFIVAVIAMLAIRPQVIKKINGDLLVRAAAAGFFLGTGYIFQTLGLERTGAAVTGFVTGLYVVLTPVFAALFFRERITKLTWFCVALATIGLALLSLHGWSVGFGEFLVFISAIAFAAHILALGKWSSGRDSYAMTIVQLSVCALLTGAISLSQGFQAPPDSGVWSVVIFTAIICTAVAFIVQTWSQAHMTSTKVAVILTMEVVFAALFAVIFGGEVLTFQVLSGGILVLIAMYLIVIKEA</sequence>
<evidence type="ECO:0000256" key="1">
    <source>
        <dbReference type="ARBA" id="ARBA00004651"/>
    </source>
</evidence>
<keyword evidence="4 6" id="KW-1133">Transmembrane helix</keyword>
<reference evidence="8" key="1">
    <citation type="submission" date="2020-05" db="EMBL/GenBank/DDBJ databases">
        <authorList>
            <person name="Chiriac C."/>
            <person name="Salcher M."/>
            <person name="Ghai R."/>
            <person name="Kavagutti S V."/>
        </authorList>
    </citation>
    <scope>NUCLEOTIDE SEQUENCE</scope>
</reference>
<dbReference type="SUPFAM" id="SSF103481">
    <property type="entry name" value="Multidrug resistance efflux transporter EmrE"/>
    <property type="match status" value="2"/>
</dbReference>
<dbReference type="GO" id="GO:0005886">
    <property type="term" value="C:plasma membrane"/>
    <property type="evidence" value="ECO:0007669"/>
    <property type="project" value="UniProtKB-SubCell"/>
</dbReference>
<accession>A0A6J7D3Q2</accession>
<feature type="transmembrane region" description="Helical" evidence="6">
    <location>
        <begin position="69"/>
        <end position="86"/>
    </location>
</feature>
<feature type="transmembrane region" description="Helical" evidence="6">
    <location>
        <begin position="39"/>
        <end position="57"/>
    </location>
</feature>
<feature type="transmembrane region" description="Helical" evidence="6">
    <location>
        <begin position="152"/>
        <end position="171"/>
    </location>
</feature>
<evidence type="ECO:0000256" key="6">
    <source>
        <dbReference type="SAM" id="Phobius"/>
    </source>
</evidence>
<dbReference type="InterPro" id="IPR051258">
    <property type="entry name" value="Diverse_Substrate_Transporter"/>
</dbReference>
<feature type="transmembrane region" description="Helical" evidence="6">
    <location>
        <begin position="265"/>
        <end position="283"/>
    </location>
</feature>
<dbReference type="AlphaFoldDB" id="A0A6J7D3Q2"/>
<gene>
    <name evidence="8" type="ORF">UFOPK3461_00032</name>
</gene>
<dbReference type="PANTHER" id="PTHR42920:SF5">
    <property type="entry name" value="EAMA DOMAIN-CONTAINING PROTEIN"/>
    <property type="match status" value="1"/>
</dbReference>
<feature type="transmembrane region" description="Helical" evidence="6">
    <location>
        <begin position="125"/>
        <end position="146"/>
    </location>
</feature>
<dbReference type="EMBL" id="CAFBLW010000001">
    <property type="protein sequence ID" value="CAB4865602.1"/>
    <property type="molecule type" value="Genomic_DNA"/>
</dbReference>
<evidence type="ECO:0000256" key="2">
    <source>
        <dbReference type="ARBA" id="ARBA00022475"/>
    </source>
</evidence>
<name>A0A6J7D3Q2_9ZZZZ</name>